<name>A0A0S2DDK4_LYSEN</name>
<dbReference type="STRING" id="69.GLE_1157"/>
<dbReference type="EC" id="3.1.1.3" evidence="2"/>
<protein>
    <submittedName>
        <fullName evidence="2">Lipase (Triacylglycerol lipase)</fullName>
        <ecNumber evidence="2">3.1.1.3</ecNumber>
    </submittedName>
</protein>
<dbReference type="KEGG" id="lez:GLE_1157"/>
<dbReference type="EMBL" id="CP013140">
    <property type="protein sequence ID" value="ALN56515.1"/>
    <property type="molecule type" value="Genomic_DNA"/>
</dbReference>
<dbReference type="Gene3D" id="3.40.50.1820">
    <property type="entry name" value="alpha/beta hydrolase"/>
    <property type="match status" value="1"/>
</dbReference>
<dbReference type="InterPro" id="IPR000073">
    <property type="entry name" value="AB_hydrolase_1"/>
</dbReference>
<reference evidence="2 3" key="1">
    <citation type="submission" date="2015-11" db="EMBL/GenBank/DDBJ databases">
        <title>Genome sequences of Lysobacter enzymogenes strain C3 and Lysobacter antibioticus ATCC 29479.</title>
        <authorList>
            <person name="Kobayashi D.Y."/>
        </authorList>
    </citation>
    <scope>NUCLEOTIDE SEQUENCE [LARGE SCALE GENOMIC DNA]</scope>
    <source>
        <strain evidence="2 3">C3</strain>
    </source>
</reference>
<accession>A0A0S2DDK4</accession>
<dbReference type="PATRIC" id="fig|69.6.peg.1142"/>
<dbReference type="Proteomes" id="UP000061569">
    <property type="component" value="Chromosome"/>
</dbReference>
<dbReference type="OrthoDB" id="2004167at2"/>
<evidence type="ECO:0000313" key="3">
    <source>
        <dbReference type="Proteomes" id="UP000061569"/>
    </source>
</evidence>
<proteinExistence type="predicted"/>
<feature type="domain" description="AB hydrolase-1" evidence="1">
    <location>
        <begin position="37"/>
        <end position="282"/>
    </location>
</feature>
<organism evidence="2 3">
    <name type="scientific">Lysobacter enzymogenes</name>
    <dbReference type="NCBI Taxonomy" id="69"/>
    <lineage>
        <taxon>Bacteria</taxon>
        <taxon>Pseudomonadati</taxon>
        <taxon>Pseudomonadota</taxon>
        <taxon>Gammaproteobacteria</taxon>
        <taxon>Lysobacterales</taxon>
        <taxon>Lysobacteraceae</taxon>
        <taxon>Lysobacter</taxon>
    </lineage>
</organism>
<dbReference type="InterPro" id="IPR029058">
    <property type="entry name" value="AB_hydrolase_fold"/>
</dbReference>
<evidence type="ECO:0000313" key="2">
    <source>
        <dbReference type="EMBL" id="ALN56515.1"/>
    </source>
</evidence>
<keyword evidence="2" id="KW-0378">Hydrolase</keyword>
<evidence type="ECO:0000259" key="1">
    <source>
        <dbReference type="Pfam" id="PF00561"/>
    </source>
</evidence>
<dbReference type="Pfam" id="PF00561">
    <property type="entry name" value="Abhydrolase_1"/>
    <property type="match status" value="1"/>
</dbReference>
<dbReference type="GO" id="GO:0004806">
    <property type="term" value="F:triacylglycerol lipase activity"/>
    <property type="evidence" value="ECO:0007669"/>
    <property type="project" value="UniProtKB-EC"/>
</dbReference>
<gene>
    <name evidence="2" type="ORF">GLE_1157</name>
</gene>
<sequence>MSRLNLRRLFGAPVLFALLCCAAAFPASADDYTKTRYPVVLVHGLFGFDAIGGVYDYWFGIPQALRSGGAQVYVAQVAAANSNEVRGEQLIDQLETLQALHGYTKFNLVGHSQGGPTARYVAAVRPDLVASMTSIGSPHAGSKVADFIGTTVPDGSPLRPLIASFVNAFSSLIGALSGGQSSQDSLAALKALDSAGSARFNARYPQGMPTSACGSGAATAGGVRYYSFGGTSNSTHWFDASDPAMIAGGLLFAGEANDGLVGRCSSHWGQVIRDDYEWNHLDEVNQIAGLRGLFSANPTSVYRAHLNRLKNAGL</sequence>
<dbReference type="AlphaFoldDB" id="A0A0S2DDK4"/>
<dbReference type="SUPFAM" id="SSF53474">
    <property type="entry name" value="alpha/beta-Hydrolases"/>
    <property type="match status" value="1"/>
</dbReference>